<protein>
    <submittedName>
        <fullName evidence="1">Uncharacterized protein</fullName>
    </submittedName>
</protein>
<gene>
    <name evidence="1" type="ORF">CEXT_111021</name>
</gene>
<proteinExistence type="predicted"/>
<dbReference type="EMBL" id="BPLR01017262">
    <property type="protein sequence ID" value="GIY89797.1"/>
    <property type="molecule type" value="Genomic_DNA"/>
</dbReference>
<evidence type="ECO:0000313" key="1">
    <source>
        <dbReference type="EMBL" id="GIY89797.1"/>
    </source>
</evidence>
<sequence length="130" mass="14392">MNREFFDARDSIERAALNGVRFHSSSRPTNATAGKRGDEVIYSAELQRKPLPDSRSVIADSRARIECDLFGCSMEAWELSHVILFSTDMRGKPLLIKSTTKANCTKDAEIGKYFIAQAAATVPGKRIKSP</sequence>
<dbReference type="Proteomes" id="UP001054945">
    <property type="component" value="Unassembled WGS sequence"/>
</dbReference>
<accession>A0AAV4X3N7</accession>
<keyword evidence="2" id="KW-1185">Reference proteome</keyword>
<comment type="caution">
    <text evidence="1">The sequence shown here is derived from an EMBL/GenBank/DDBJ whole genome shotgun (WGS) entry which is preliminary data.</text>
</comment>
<evidence type="ECO:0000313" key="2">
    <source>
        <dbReference type="Proteomes" id="UP001054945"/>
    </source>
</evidence>
<organism evidence="1 2">
    <name type="scientific">Caerostris extrusa</name>
    <name type="common">Bark spider</name>
    <name type="synonym">Caerostris bankana</name>
    <dbReference type="NCBI Taxonomy" id="172846"/>
    <lineage>
        <taxon>Eukaryota</taxon>
        <taxon>Metazoa</taxon>
        <taxon>Ecdysozoa</taxon>
        <taxon>Arthropoda</taxon>
        <taxon>Chelicerata</taxon>
        <taxon>Arachnida</taxon>
        <taxon>Araneae</taxon>
        <taxon>Araneomorphae</taxon>
        <taxon>Entelegynae</taxon>
        <taxon>Araneoidea</taxon>
        <taxon>Araneidae</taxon>
        <taxon>Caerostris</taxon>
    </lineage>
</organism>
<name>A0AAV4X3N7_CAEEX</name>
<reference evidence="1 2" key="1">
    <citation type="submission" date="2021-06" db="EMBL/GenBank/DDBJ databases">
        <title>Caerostris extrusa draft genome.</title>
        <authorList>
            <person name="Kono N."/>
            <person name="Arakawa K."/>
        </authorList>
    </citation>
    <scope>NUCLEOTIDE SEQUENCE [LARGE SCALE GENOMIC DNA]</scope>
</reference>
<dbReference type="AlphaFoldDB" id="A0AAV4X3N7"/>